<name>A0A3P7NE24_DIBLA</name>
<evidence type="ECO:0000313" key="3">
    <source>
        <dbReference type="Proteomes" id="UP000281553"/>
    </source>
</evidence>
<dbReference type="Proteomes" id="UP000281553">
    <property type="component" value="Unassembled WGS sequence"/>
</dbReference>
<evidence type="ECO:0000256" key="1">
    <source>
        <dbReference type="SAM" id="MobiDB-lite"/>
    </source>
</evidence>
<sequence length="118" mass="12686">MGVLRSSSMDTPDAPPVWAEHYSSSSIKPPSDMQDTVDRGRFVTPVQIVNGYAQPHLLPPSPSPVMGFSRVHGMSAAPPRASPECTSMGQSIQQSKQLKASPYCVTSNLHDTLDSSFV</sequence>
<proteinExistence type="predicted"/>
<feature type="compositionally biased region" description="Polar residues" evidence="1">
    <location>
        <begin position="84"/>
        <end position="93"/>
    </location>
</feature>
<reference evidence="2 3" key="1">
    <citation type="submission" date="2018-11" db="EMBL/GenBank/DDBJ databases">
        <authorList>
            <consortium name="Pathogen Informatics"/>
        </authorList>
    </citation>
    <scope>NUCLEOTIDE SEQUENCE [LARGE SCALE GENOMIC DNA]</scope>
</reference>
<keyword evidence="3" id="KW-1185">Reference proteome</keyword>
<protein>
    <submittedName>
        <fullName evidence="2">Uncharacterized protein</fullName>
    </submittedName>
</protein>
<dbReference type="AlphaFoldDB" id="A0A3P7NE24"/>
<evidence type="ECO:0000313" key="2">
    <source>
        <dbReference type="EMBL" id="VDN40924.1"/>
    </source>
</evidence>
<feature type="region of interest" description="Disordered" evidence="1">
    <location>
        <begin position="1"/>
        <end position="37"/>
    </location>
</feature>
<feature type="non-terminal residue" evidence="2">
    <location>
        <position position="118"/>
    </location>
</feature>
<feature type="region of interest" description="Disordered" evidence="1">
    <location>
        <begin position="69"/>
        <end position="93"/>
    </location>
</feature>
<accession>A0A3P7NE24</accession>
<feature type="compositionally biased region" description="Polar residues" evidence="1">
    <location>
        <begin position="1"/>
        <end position="10"/>
    </location>
</feature>
<organism evidence="2 3">
    <name type="scientific">Dibothriocephalus latus</name>
    <name type="common">Fish tapeworm</name>
    <name type="synonym">Diphyllobothrium latum</name>
    <dbReference type="NCBI Taxonomy" id="60516"/>
    <lineage>
        <taxon>Eukaryota</taxon>
        <taxon>Metazoa</taxon>
        <taxon>Spiralia</taxon>
        <taxon>Lophotrochozoa</taxon>
        <taxon>Platyhelminthes</taxon>
        <taxon>Cestoda</taxon>
        <taxon>Eucestoda</taxon>
        <taxon>Diphyllobothriidea</taxon>
        <taxon>Diphyllobothriidae</taxon>
        <taxon>Dibothriocephalus</taxon>
    </lineage>
</organism>
<dbReference type="EMBL" id="UYRU01099930">
    <property type="protein sequence ID" value="VDN40924.1"/>
    <property type="molecule type" value="Genomic_DNA"/>
</dbReference>
<gene>
    <name evidence="2" type="ORF">DILT_LOCUS18383</name>
</gene>